<name>A0A480AVV3_9BURK</name>
<organism evidence="1 2">
    <name type="scientific">Pseudaquabacterium pictum</name>
    <dbReference type="NCBI Taxonomy" id="2315236"/>
    <lineage>
        <taxon>Bacteria</taxon>
        <taxon>Pseudomonadati</taxon>
        <taxon>Pseudomonadota</taxon>
        <taxon>Betaproteobacteria</taxon>
        <taxon>Burkholderiales</taxon>
        <taxon>Sphaerotilaceae</taxon>
        <taxon>Pseudaquabacterium</taxon>
    </lineage>
</organism>
<reference evidence="2" key="1">
    <citation type="submission" date="2019-03" db="EMBL/GenBank/DDBJ databases">
        <title>Aquabacterium pictum sp.nov., the first bacteriochlorophyll a-containing freshwater bacterium in the genus Aquabacterium of the class Betaproteobacteria.</title>
        <authorList>
            <person name="Hirose S."/>
            <person name="Tank M."/>
            <person name="Hara E."/>
            <person name="Tamaki H."/>
            <person name="Takaichi S."/>
            <person name="Haruta S."/>
            <person name="Hanada S."/>
        </authorList>
    </citation>
    <scope>NUCLEOTIDE SEQUENCE [LARGE SCALE GENOMIC DNA]</scope>
    <source>
        <strain evidence="2">W35</strain>
    </source>
</reference>
<keyword evidence="2" id="KW-1185">Reference proteome</keyword>
<evidence type="ECO:0008006" key="3">
    <source>
        <dbReference type="Google" id="ProtNLM"/>
    </source>
</evidence>
<evidence type="ECO:0000313" key="1">
    <source>
        <dbReference type="EMBL" id="GCL64312.1"/>
    </source>
</evidence>
<protein>
    <recommendedName>
        <fullName evidence="3">GpE family phage tail protein</fullName>
    </recommendedName>
</protein>
<dbReference type="InterPro" id="IPR009493">
    <property type="entry name" value="P2_GpE"/>
</dbReference>
<gene>
    <name evidence="1" type="ORF">AQPW35_33930</name>
</gene>
<comment type="caution">
    <text evidence="1">The sequence shown here is derived from an EMBL/GenBank/DDBJ whole genome shotgun (WGS) entry which is preliminary data.</text>
</comment>
<dbReference type="RefSeq" id="WP_228027156.1">
    <property type="nucleotide sequence ID" value="NZ_BJCL01000009.1"/>
</dbReference>
<accession>A0A480AVV3</accession>
<dbReference type="EMBL" id="BJCL01000009">
    <property type="protein sequence ID" value="GCL64312.1"/>
    <property type="molecule type" value="Genomic_DNA"/>
</dbReference>
<sequence length="43" mass="4954">MIADVAFTLHQPIPVLEAMEVDELMAWHRQAIRINKLINEAPK</sequence>
<evidence type="ECO:0000313" key="2">
    <source>
        <dbReference type="Proteomes" id="UP000301751"/>
    </source>
</evidence>
<dbReference type="Pfam" id="PF06528">
    <property type="entry name" value="Phage_P2_GpE"/>
    <property type="match status" value="1"/>
</dbReference>
<dbReference type="AlphaFoldDB" id="A0A480AVV3"/>
<dbReference type="Proteomes" id="UP000301751">
    <property type="component" value="Unassembled WGS sequence"/>
</dbReference>
<proteinExistence type="predicted"/>